<protein>
    <submittedName>
        <fullName evidence="2">Nuclear transport factor 2 family protein</fullName>
    </submittedName>
</protein>
<evidence type="ECO:0000313" key="2">
    <source>
        <dbReference type="EMBL" id="MEA5583132.1"/>
    </source>
</evidence>
<dbReference type="EMBL" id="JAYGHG010000035">
    <property type="protein sequence ID" value="MEA5583132.1"/>
    <property type="molecule type" value="Genomic_DNA"/>
</dbReference>
<evidence type="ECO:0000313" key="3">
    <source>
        <dbReference type="Proteomes" id="UP001302120"/>
    </source>
</evidence>
<accession>A0ABU5UHT3</accession>
<dbReference type="RefSeq" id="WP_323197433.1">
    <property type="nucleotide sequence ID" value="NZ_JAYGHG010000035.1"/>
</dbReference>
<dbReference type="Pfam" id="PF13577">
    <property type="entry name" value="SnoaL_4"/>
    <property type="match status" value="1"/>
</dbReference>
<gene>
    <name evidence="2" type="ORF">VB620_17505</name>
</gene>
<proteinExistence type="predicted"/>
<comment type="caution">
    <text evidence="2">The sequence shown here is derived from an EMBL/GenBank/DDBJ whole genome shotgun (WGS) entry which is preliminary data.</text>
</comment>
<name>A0ABU5UHT3_9CYAN</name>
<dbReference type="SUPFAM" id="SSF54427">
    <property type="entry name" value="NTF2-like"/>
    <property type="match status" value="1"/>
</dbReference>
<dbReference type="InterPro" id="IPR037401">
    <property type="entry name" value="SnoaL-like"/>
</dbReference>
<organism evidence="2 3">
    <name type="scientific">Nodularia harveyana UHCC-0300</name>
    <dbReference type="NCBI Taxonomy" id="2974287"/>
    <lineage>
        <taxon>Bacteria</taxon>
        <taxon>Bacillati</taxon>
        <taxon>Cyanobacteriota</taxon>
        <taxon>Cyanophyceae</taxon>
        <taxon>Nostocales</taxon>
        <taxon>Nodulariaceae</taxon>
        <taxon>Nodularia</taxon>
    </lineage>
</organism>
<keyword evidence="3" id="KW-1185">Reference proteome</keyword>
<dbReference type="Proteomes" id="UP001302120">
    <property type="component" value="Unassembled WGS sequence"/>
</dbReference>
<evidence type="ECO:0000259" key="1">
    <source>
        <dbReference type="Pfam" id="PF13577"/>
    </source>
</evidence>
<dbReference type="Gene3D" id="3.10.450.50">
    <property type="match status" value="1"/>
</dbReference>
<feature type="domain" description="SnoaL-like" evidence="1">
    <location>
        <begin position="5"/>
        <end position="123"/>
    </location>
</feature>
<dbReference type="InterPro" id="IPR032710">
    <property type="entry name" value="NTF2-like_dom_sf"/>
</dbReference>
<sequence length="140" mass="15926">MRLTALDRLDIIQLTATFDNAVDSENVEKYLSTFAEDGELQGFWGVTKGHSQLRAEFPGLLDSFARGRRHLLTNHEIEGEGDTARMYCYLTVFNRESNSMAGSGVFHDTLVKIEGRWYFKTRRLEADPNVMALLQSMQTS</sequence>
<reference evidence="2 3" key="1">
    <citation type="submission" date="2023-12" db="EMBL/GenBank/DDBJ databases">
        <title>Baltic Sea Cyanobacteria.</title>
        <authorList>
            <person name="Delbaje E."/>
            <person name="Fewer D.P."/>
            <person name="Shishido T.K."/>
        </authorList>
    </citation>
    <scope>NUCLEOTIDE SEQUENCE [LARGE SCALE GENOMIC DNA]</scope>
    <source>
        <strain evidence="2 3">UHCC-0300</strain>
    </source>
</reference>